<evidence type="ECO:0000256" key="10">
    <source>
        <dbReference type="RuleBase" id="RU004326"/>
    </source>
</evidence>
<dbReference type="GO" id="GO:0006048">
    <property type="term" value="P:UDP-N-acetylglucosamine biosynthetic process"/>
    <property type="evidence" value="ECO:0007669"/>
    <property type="project" value="TreeGrafter"/>
</dbReference>
<dbReference type="SUPFAM" id="SSF55957">
    <property type="entry name" value="Phosphoglucomutase, C-terminal domain"/>
    <property type="match status" value="1"/>
</dbReference>
<evidence type="ECO:0000256" key="1">
    <source>
        <dbReference type="ARBA" id="ARBA00010231"/>
    </source>
</evidence>
<feature type="binding site" evidence="9">
    <location>
        <position position="279"/>
    </location>
    <ligand>
        <name>Mg(2+)</name>
        <dbReference type="ChEBI" id="CHEBI:18420"/>
    </ligand>
</feature>
<dbReference type="RefSeq" id="WP_022607534.1">
    <property type="nucleotide sequence ID" value="NZ_ASSJ01000055.1"/>
</dbReference>
<feature type="modified residue" description="Phosphoserine" evidence="9">
    <location>
        <position position="139"/>
    </location>
</feature>
<dbReference type="HAMAP" id="MF_01554_B">
    <property type="entry name" value="GlmM_B"/>
    <property type="match status" value="1"/>
</dbReference>
<evidence type="ECO:0000256" key="3">
    <source>
        <dbReference type="ARBA" id="ARBA00022723"/>
    </source>
</evidence>
<keyword evidence="3 9" id="KW-0479">Metal-binding</keyword>
<dbReference type="CDD" id="cd05802">
    <property type="entry name" value="GlmM"/>
    <property type="match status" value="1"/>
</dbReference>
<evidence type="ECO:0000313" key="17">
    <source>
        <dbReference type="Proteomes" id="UP000016960"/>
    </source>
</evidence>
<keyword evidence="2 9" id="KW-0597">Phosphoprotein</keyword>
<dbReference type="InterPro" id="IPR016055">
    <property type="entry name" value="A-D-PHexomutase_a/b/a-I/II/III"/>
</dbReference>
<dbReference type="FunFam" id="3.40.120.10:FF:000002">
    <property type="entry name" value="Phosphoglucosamine mutase"/>
    <property type="match status" value="1"/>
</dbReference>
<dbReference type="Pfam" id="PF00408">
    <property type="entry name" value="PGM_PMM_IV"/>
    <property type="match status" value="1"/>
</dbReference>
<dbReference type="GO" id="GO:0004615">
    <property type="term" value="F:phosphomannomutase activity"/>
    <property type="evidence" value="ECO:0007669"/>
    <property type="project" value="TreeGrafter"/>
</dbReference>
<gene>
    <name evidence="9" type="primary">glmM</name>
    <name evidence="16" type="ORF">KR51_00023440</name>
</gene>
<dbReference type="GO" id="GO:0008966">
    <property type="term" value="F:phosphoglucosamine mutase activity"/>
    <property type="evidence" value="ECO:0007669"/>
    <property type="project" value="UniProtKB-UniRule"/>
</dbReference>
<dbReference type="AlphaFoldDB" id="U5DKK6"/>
<dbReference type="InterPro" id="IPR005843">
    <property type="entry name" value="A-D-PHexomutase_C"/>
</dbReference>
<dbReference type="InterPro" id="IPR036900">
    <property type="entry name" value="A-D-PHexomutase_C_sf"/>
</dbReference>
<evidence type="ECO:0000256" key="7">
    <source>
        <dbReference type="ARBA" id="ARBA00066330"/>
    </source>
</evidence>
<feature type="domain" description="Alpha-D-phosphohexomutase C-terminal" evidence="12">
    <location>
        <begin position="411"/>
        <end position="479"/>
    </location>
</feature>
<dbReference type="STRING" id="582515.KR51_00023440"/>
<dbReference type="EMBL" id="ASSJ01000055">
    <property type="protein sequence ID" value="ERN41084.1"/>
    <property type="molecule type" value="Genomic_DNA"/>
</dbReference>
<dbReference type="FunFam" id="3.30.310.50:FF:000001">
    <property type="entry name" value="Phosphoglucosamine mutase"/>
    <property type="match status" value="1"/>
</dbReference>
<dbReference type="InterPro" id="IPR006352">
    <property type="entry name" value="GlmM_bact"/>
</dbReference>
<feature type="domain" description="Alpha-D-phosphohexomutase alpha/beta/alpha" evidence="15">
    <location>
        <begin position="294"/>
        <end position="407"/>
    </location>
</feature>
<comment type="function">
    <text evidence="9 11">Catalyzes the conversion of glucosamine-6-phosphate to glucosamine-1-phosphate.</text>
</comment>
<dbReference type="InterPro" id="IPR050060">
    <property type="entry name" value="Phosphoglucosamine_mutase"/>
</dbReference>
<dbReference type="GO" id="GO:0009252">
    <property type="term" value="P:peptidoglycan biosynthetic process"/>
    <property type="evidence" value="ECO:0007669"/>
    <property type="project" value="TreeGrafter"/>
</dbReference>
<dbReference type="SUPFAM" id="SSF53738">
    <property type="entry name" value="Phosphoglucomutase, first 3 domains"/>
    <property type="match status" value="3"/>
</dbReference>
<dbReference type="InParanoid" id="U5DKK6"/>
<dbReference type="FunFam" id="3.40.120.10:FF:000001">
    <property type="entry name" value="Phosphoglucosamine mutase"/>
    <property type="match status" value="1"/>
</dbReference>
<name>U5DKK6_9CHRO</name>
<dbReference type="InterPro" id="IPR005841">
    <property type="entry name" value="Alpha-D-phosphohexomutase_SF"/>
</dbReference>
<comment type="caution">
    <text evidence="16">The sequence shown here is derived from an EMBL/GenBank/DDBJ whole genome shotgun (WGS) entry which is preliminary data.</text>
</comment>
<feature type="domain" description="Alpha-D-phosphohexomutase alpha/beta/alpha" evidence="13">
    <location>
        <begin position="42"/>
        <end position="171"/>
    </location>
</feature>
<evidence type="ECO:0000259" key="14">
    <source>
        <dbReference type="Pfam" id="PF02879"/>
    </source>
</evidence>
<evidence type="ECO:0000259" key="13">
    <source>
        <dbReference type="Pfam" id="PF02878"/>
    </source>
</evidence>
<dbReference type="PRINTS" id="PR00509">
    <property type="entry name" value="PGMPMM"/>
</dbReference>
<evidence type="ECO:0000259" key="15">
    <source>
        <dbReference type="Pfam" id="PF02880"/>
    </source>
</evidence>
<evidence type="ECO:0000256" key="6">
    <source>
        <dbReference type="ARBA" id="ARBA00050364"/>
    </source>
</evidence>
<keyword evidence="4 9" id="KW-0460">Magnesium</keyword>
<comment type="similarity">
    <text evidence="1 9 10">Belongs to the phosphohexose mutase family.</text>
</comment>
<comment type="PTM">
    <text evidence="9">Activated by phosphorylation.</text>
</comment>
<keyword evidence="5 9" id="KW-0413">Isomerase</keyword>
<dbReference type="Proteomes" id="UP000016960">
    <property type="component" value="Unassembled WGS sequence"/>
</dbReference>
<protein>
    <recommendedName>
        <fullName evidence="8 9">Phosphoglucosamine mutase</fullName>
        <ecNumber evidence="7 9">5.4.2.10</ecNumber>
    </recommendedName>
</protein>
<dbReference type="Pfam" id="PF02879">
    <property type="entry name" value="PGM_PMM_II"/>
    <property type="match status" value="1"/>
</dbReference>
<dbReference type="OrthoDB" id="9806956at2"/>
<dbReference type="InterPro" id="IPR005845">
    <property type="entry name" value="A-D-PHexomutase_a/b/a-II"/>
</dbReference>
<dbReference type="PANTHER" id="PTHR42946">
    <property type="entry name" value="PHOSPHOHEXOSE MUTASE"/>
    <property type="match status" value="1"/>
</dbReference>
<dbReference type="Gene3D" id="3.30.310.50">
    <property type="entry name" value="Alpha-D-phosphohexomutase, C-terminal domain"/>
    <property type="match status" value="1"/>
</dbReference>
<evidence type="ECO:0000259" key="12">
    <source>
        <dbReference type="Pfam" id="PF00408"/>
    </source>
</evidence>
<feature type="binding site" description="via phosphate group" evidence="9">
    <location>
        <position position="139"/>
    </location>
    <ligand>
        <name>Mg(2+)</name>
        <dbReference type="ChEBI" id="CHEBI:18420"/>
    </ligand>
</feature>
<feature type="binding site" evidence="9">
    <location>
        <position position="277"/>
    </location>
    <ligand>
        <name>Mg(2+)</name>
        <dbReference type="ChEBI" id="CHEBI:18420"/>
    </ligand>
</feature>
<dbReference type="Gene3D" id="3.40.120.10">
    <property type="entry name" value="Alpha-D-Glucose-1,6-Bisphosphate, subunit A, domain 3"/>
    <property type="match status" value="3"/>
</dbReference>
<dbReference type="Pfam" id="PF02878">
    <property type="entry name" value="PGM_PMM_I"/>
    <property type="match status" value="1"/>
</dbReference>
<dbReference type="NCBIfam" id="TIGR01455">
    <property type="entry name" value="glmM"/>
    <property type="match status" value="1"/>
</dbReference>
<dbReference type="PROSITE" id="PS00710">
    <property type="entry name" value="PGM_PMM"/>
    <property type="match status" value="1"/>
</dbReference>
<feature type="domain" description="Alpha-D-phosphohexomutase alpha/beta/alpha" evidence="14">
    <location>
        <begin position="193"/>
        <end position="290"/>
    </location>
</feature>
<sequence>MVVSPLQNGRSSHVKLDERDAHAFSNMATTTWGTVALPDGSLFGTDGIRGSAGELLSAPLALAIGFWAGQTFRAAAGTAGAVVVGQDSRNSSDMLAMSLAAGLTSAGLEVWNVGLCPTPCVAHLSAHTEAIAGIAISASHNPPGDNGIKFFGRDGMKLSSALAAEIENGIRHGVAPAAGAWGKFQSRPELVREYVTALQAGLPCNIDLSGQTVVLDLAWGAAVAIGASLFEALGAEVVCLHDRADGDRINVGCGSTDLQVLQAAVQGHRAQFGFAFDGDADRVLAVDERGRAVDGDCMLYLWGKALKARGLLPDNLLIATVMANLGFERAWTDIGGTMTRTPVGDRYVQAQMWEMGAMLGGEQSGHLICRHYSHTGDGLLAALHLACLVQDTGATLGELRDASFQPYPQVLKNVRVEDVQRRRNWQQCTALTEAIAHAEAEMGVGGRVLVRASGTEPVLRVMVEAHTDRLARKWSDRLVQIARDRLVV</sequence>
<dbReference type="GO" id="GO:0005829">
    <property type="term" value="C:cytosol"/>
    <property type="evidence" value="ECO:0007669"/>
    <property type="project" value="TreeGrafter"/>
</dbReference>
<accession>U5DKK6</accession>
<dbReference type="GO" id="GO:0000287">
    <property type="term" value="F:magnesium ion binding"/>
    <property type="evidence" value="ECO:0007669"/>
    <property type="project" value="UniProtKB-UniRule"/>
</dbReference>
<dbReference type="InterPro" id="IPR005844">
    <property type="entry name" value="A-D-PHexomutase_a/b/a-I"/>
</dbReference>
<feature type="active site" description="Phosphoserine intermediate" evidence="9">
    <location>
        <position position="139"/>
    </location>
</feature>
<dbReference type="PANTHER" id="PTHR42946:SF1">
    <property type="entry name" value="PHOSPHOGLUCOMUTASE (ALPHA-D-GLUCOSE-1,6-BISPHOSPHATE-DEPENDENT)"/>
    <property type="match status" value="1"/>
</dbReference>
<evidence type="ECO:0000256" key="9">
    <source>
        <dbReference type="HAMAP-Rule" id="MF_01554"/>
    </source>
</evidence>
<reference evidence="16 17" key="1">
    <citation type="submission" date="2013-05" db="EMBL/GenBank/DDBJ databases">
        <title>Draft genome sequence of Rubidibacter lacunae KORDI 51-2.</title>
        <authorList>
            <person name="Choi D.H."/>
            <person name="Noh J.H."/>
            <person name="Kwon K.-K."/>
            <person name="Lee J.-H."/>
            <person name="Ryu J.-Y."/>
        </authorList>
    </citation>
    <scope>NUCLEOTIDE SEQUENCE [LARGE SCALE GENOMIC DNA]</scope>
    <source>
        <strain evidence="16 17">KORDI 51-2</strain>
    </source>
</reference>
<dbReference type="FunCoup" id="U5DKK6">
    <property type="interactions" value="460"/>
</dbReference>
<dbReference type="PATRIC" id="fig|582515.4.peg.2637"/>
<evidence type="ECO:0000256" key="5">
    <source>
        <dbReference type="ARBA" id="ARBA00023235"/>
    </source>
</evidence>
<evidence type="ECO:0000313" key="16">
    <source>
        <dbReference type="EMBL" id="ERN41084.1"/>
    </source>
</evidence>
<feature type="binding site" evidence="9">
    <location>
        <position position="281"/>
    </location>
    <ligand>
        <name>Mg(2+)</name>
        <dbReference type="ChEBI" id="CHEBI:18420"/>
    </ligand>
</feature>
<dbReference type="Pfam" id="PF02880">
    <property type="entry name" value="PGM_PMM_III"/>
    <property type="match status" value="1"/>
</dbReference>
<proteinExistence type="inferred from homology"/>
<evidence type="ECO:0000256" key="2">
    <source>
        <dbReference type="ARBA" id="ARBA00022553"/>
    </source>
</evidence>
<evidence type="ECO:0000256" key="11">
    <source>
        <dbReference type="RuleBase" id="RU004327"/>
    </source>
</evidence>
<dbReference type="EC" id="5.4.2.10" evidence="7 9"/>
<keyword evidence="17" id="KW-1185">Reference proteome</keyword>
<comment type="cofactor">
    <cofactor evidence="9">
        <name>Mg(2+)</name>
        <dbReference type="ChEBI" id="CHEBI:18420"/>
    </cofactor>
    <text evidence="9">Binds 1 Mg(2+) ion per subunit.</text>
</comment>
<dbReference type="eggNOG" id="COG1109">
    <property type="taxonomic scope" value="Bacteria"/>
</dbReference>
<dbReference type="InterPro" id="IPR005846">
    <property type="entry name" value="A-D-PHexomutase_a/b/a-III"/>
</dbReference>
<evidence type="ECO:0000256" key="4">
    <source>
        <dbReference type="ARBA" id="ARBA00022842"/>
    </source>
</evidence>
<evidence type="ECO:0000256" key="8">
    <source>
        <dbReference type="ARBA" id="ARBA00068193"/>
    </source>
</evidence>
<dbReference type="GO" id="GO:0005975">
    <property type="term" value="P:carbohydrate metabolic process"/>
    <property type="evidence" value="ECO:0007669"/>
    <property type="project" value="InterPro"/>
</dbReference>
<organism evidence="16 17">
    <name type="scientific">Rubidibacter lacunae KORDI 51-2</name>
    <dbReference type="NCBI Taxonomy" id="582515"/>
    <lineage>
        <taxon>Bacteria</taxon>
        <taxon>Bacillati</taxon>
        <taxon>Cyanobacteriota</taxon>
        <taxon>Cyanophyceae</taxon>
        <taxon>Oscillatoriophycideae</taxon>
        <taxon>Chroococcales</taxon>
        <taxon>Aphanothecaceae</taxon>
        <taxon>Rubidibacter</taxon>
    </lineage>
</organism>
<dbReference type="InterPro" id="IPR016066">
    <property type="entry name" value="A-D-PHexomutase_CS"/>
</dbReference>
<comment type="catalytic activity">
    <reaction evidence="6 9 11">
        <text>alpha-D-glucosamine 1-phosphate = D-glucosamine 6-phosphate</text>
        <dbReference type="Rhea" id="RHEA:23424"/>
        <dbReference type="ChEBI" id="CHEBI:58516"/>
        <dbReference type="ChEBI" id="CHEBI:58725"/>
        <dbReference type="EC" id="5.4.2.10"/>
    </reaction>
</comment>